<dbReference type="EMBL" id="LHPI01000020">
    <property type="protein sequence ID" value="KOO06147.1"/>
    <property type="molecule type" value="Genomic_DNA"/>
</dbReference>
<evidence type="ECO:0000256" key="1">
    <source>
        <dbReference type="SAM" id="Phobius"/>
    </source>
</evidence>
<gene>
    <name evidence="2" type="ORF">AKJ31_18840</name>
</gene>
<sequence length="159" mass="18734">MPSKGDLFSNVERSRFVIWLLVIVILLLSFIIAWQRVEEEARDSAYLVVSKRIIDRASHYKEQWLLAKQPNRLTIESRQLQFSDNGWLIPLTFDGKVSCEFWLKVLYPTERILESRPIEIVNNSSGDHYQCDYDYGQNRHIVIELINKQFSTRVVFVAL</sequence>
<keyword evidence="1" id="KW-0812">Transmembrane</keyword>
<keyword evidence="1" id="KW-0472">Membrane</keyword>
<accession>A0A0M0HWA9</accession>
<keyword evidence="1" id="KW-1133">Transmembrane helix</keyword>
<comment type="caution">
    <text evidence="2">The sequence shown here is derived from an EMBL/GenBank/DDBJ whole genome shotgun (WGS) entry which is preliminary data.</text>
</comment>
<evidence type="ECO:0000313" key="2">
    <source>
        <dbReference type="EMBL" id="KOO06147.1"/>
    </source>
</evidence>
<dbReference type="Proteomes" id="UP000037530">
    <property type="component" value="Unassembled WGS sequence"/>
</dbReference>
<protein>
    <submittedName>
        <fullName evidence="2">MSHA biogenesis protein MshF</fullName>
    </submittedName>
</protein>
<evidence type="ECO:0000313" key="3">
    <source>
        <dbReference type="Proteomes" id="UP000037530"/>
    </source>
</evidence>
<dbReference type="RefSeq" id="WP_053410617.1">
    <property type="nucleotide sequence ID" value="NZ_DAIPHI010000102.1"/>
</dbReference>
<reference evidence="3" key="1">
    <citation type="submission" date="2015-08" db="EMBL/GenBank/DDBJ databases">
        <title>Vibrio galatheae sp. nov., a novel member of the Vibrionaceae family isolated from the Solomon Islands.</title>
        <authorList>
            <person name="Giubergia S."/>
            <person name="Machado H."/>
            <person name="Mateiu R.V."/>
            <person name="Gram L."/>
        </authorList>
    </citation>
    <scope>NUCLEOTIDE SEQUENCE [LARGE SCALE GENOMIC DNA]</scope>
    <source>
        <strain evidence="3">DSM 19134</strain>
    </source>
</reference>
<feature type="transmembrane region" description="Helical" evidence="1">
    <location>
        <begin position="16"/>
        <end position="34"/>
    </location>
</feature>
<dbReference type="AlphaFoldDB" id="A0A0M0HWA9"/>
<proteinExistence type="predicted"/>
<keyword evidence="3" id="KW-1185">Reference proteome</keyword>
<dbReference type="PATRIC" id="fig|171383.3.peg.3842"/>
<name>A0A0M0HWA9_9VIBR</name>
<organism evidence="2 3">
    <name type="scientific">Vibrio hepatarius</name>
    <dbReference type="NCBI Taxonomy" id="171383"/>
    <lineage>
        <taxon>Bacteria</taxon>
        <taxon>Pseudomonadati</taxon>
        <taxon>Pseudomonadota</taxon>
        <taxon>Gammaproteobacteria</taxon>
        <taxon>Vibrionales</taxon>
        <taxon>Vibrionaceae</taxon>
        <taxon>Vibrio</taxon>
        <taxon>Vibrio oreintalis group</taxon>
    </lineage>
</organism>
<dbReference type="STRING" id="171383.AKJ31_18840"/>